<feature type="region of interest" description="Disordered" evidence="2">
    <location>
        <begin position="304"/>
        <end position="515"/>
    </location>
</feature>
<evidence type="ECO:0000259" key="4">
    <source>
        <dbReference type="SMART" id="SM01088"/>
    </source>
</evidence>
<evidence type="ECO:0000256" key="3">
    <source>
        <dbReference type="SAM" id="Phobius"/>
    </source>
</evidence>
<feature type="compositionally biased region" description="Low complexity" evidence="2">
    <location>
        <begin position="307"/>
        <end position="327"/>
    </location>
</feature>
<evidence type="ECO:0000256" key="2">
    <source>
        <dbReference type="SAM" id="MobiDB-lite"/>
    </source>
</evidence>
<feature type="compositionally biased region" description="Gly residues" evidence="2">
    <location>
        <begin position="263"/>
        <end position="274"/>
    </location>
</feature>
<dbReference type="AlphaFoldDB" id="A0A7I8X418"/>
<sequence length="515" mass="54398">MSGQNPIPKVPLSAPPNLPAFDPLDFKHLEIVELTKDKEINSPELVKRPTPKPRTKQLHLNLEQKDKETEEEKKSKKAEEMHAKVDIENDPGGIKKAGYFEDSGIILATPKRFQNTFETSEDATPISWVENPPRRASASGRACGTTERNAQFCRNWTKPRARMSTAKRQRMYQFVTGVQIAFSSISVLILCITLPILYNNVQTTIDYVESEMRFCERSNREALLEVELGRGALRGNRTARSTVYGNYKASGSNSAYENENNGGESGGELGGYANDGGQVPNFEVTGSPIQTECPGCCIPGPPGPRGPSGVPGKPGIPGAAGKPGFPGTSPNQTCPIQMQREPPPCRPCPKGPPGIKGWPGFPGDPGPMGPHGARGRDGEDGQPGETGPQGPPGFKGGPGAPGDKGETPQGEVREGPPGDAGPIGPIGAPGVPGLPGRNGMTGAQGDRGWPGHPGESGEPGYPGPEGPPGAQGPPGEPGTCVCQNVDSVILVSPQANQPRIPEQQDTAYQRGYGRK</sequence>
<feature type="compositionally biased region" description="Low complexity" evidence="2">
    <location>
        <begin position="417"/>
        <end position="435"/>
    </location>
</feature>
<dbReference type="Proteomes" id="UP000582659">
    <property type="component" value="Unassembled WGS sequence"/>
</dbReference>
<dbReference type="GO" id="GO:0042302">
    <property type="term" value="F:structural constituent of cuticle"/>
    <property type="evidence" value="ECO:0007669"/>
    <property type="project" value="InterPro"/>
</dbReference>
<comment type="caution">
    <text evidence="5">The sequence shown here is derived from an EMBL/GenBank/DDBJ whole genome shotgun (WGS) entry which is preliminary data.</text>
</comment>
<feature type="transmembrane region" description="Helical" evidence="3">
    <location>
        <begin position="172"/>
        <end position="198"/>
    </location>
</feature>
<evidence type="ECO:0000256" key="1">
    <source>
        <dbReference type="ARBA" id="ARBA00022737"/>
    </source>
</evidence>
<feature type="compositionally biased region" description="Pro residues" evidence="2">
    <location>
        <begin position="341"/>
        <end position="352"/>
    </location>
</feature>
<gene>
    <name evidence="5" type="ORF">BXYJ_LOCUS13682</name>
</gene>
<organism evidence="5 6">
    <name type="scientific">Bursaphelenchus xylophilus</name>
    <name type="common">Pinewood nematode worm</name>
    <name type="synonym">Aphelenchoides xylophilus</name>
    <dbReference type="NCBI Taxonomy" id="6326"/>
    <lineage>
        <taxon>Eukaryota</taxon>
        <taxon>Metazoa</taxon>
        <taxon>Ecdysozoa</taxon>
        <taxon>Nematoda</taxon>
        <taxon>Chromadorea</taxon>
        <taxon>Rhabditida</taxon>
        <taxon>Tylenchina</taxon>
        <taxon>Tylenchomorpha</taxon>
        <taxon>Aphelenchoidea</taxon>
        <taxon>Aphelenchoididae</taxon>
        <taxon>Bursaphelenchus</taxon>
    </lineage>
</organism>
<feature type="region of interest" description="Disordered" evidence="2">
    <location>
        <begin position="39"/>
        <end position="82"/>
    </location>
</feature>
<dbReference type="PANTHER" id="PTHR24637">
    <property type="entry name" value="COLLAGEN"/>
    <property type="match status" value="1"/>
</dbReference>
<dbReference type="Pfam" id="PF01391">
    <property type="entry name" value="Collagen"/>
    <property type="match status" value="1"/>
</dbReference>
<reference evidence="5" key="1">
    <citation type="submission" date="2020-09" db="EMBL/GenBank/DDBJ databases">
        <authorList>
            <person name="Kikuchi T."/>
        </authorList>
    </citation>
    <scope>NUCLEOTIDE SEQUENCE</scope>
    <source>
        <strain evidence="5">Ka4C1</strain>
    </source>
</reference>
<evidence type="ECO:0000313" key="5">
    <source>
        <dbReference type="EMBL" id="CAD5233591.1"/>
    </source>
</evidence>
<keyword evidence="1" id="KW-0677">Repeat</keyword>
<dbReference type="Proteomes" id="UP000659654">
    <property type="component" value="Unassembled WGS sequence"/>
</dbReference>
<feature type="compositionally biased region" description="Basic and acidic residues" evidence="2">
    <location>
        <begin position="403"/>
        <end position="416"/>
    </location>
</feature>
<dbReference type="PANTHER" id="PTHR24637:SF351">
    <property type="entry name" value="CUTICLE COLLAGEN DPY-10"/>
    <property type="match status" value="1"/>
</dbReference>
<feature type="compositionally biased region" description="Pro residues" evidence="2">
    <location>
        <begin position="461"/>
        <end position="476"/>
    </location>
</feature>
<dbReference type="SMART" id="SM01088">
    <property type="entry name" value="Col_cuticle_N"/>
    <property type="match status" value="1"/>
</dbReference>
<feature type="region of interest" description="Disordered" evidence="2">
    <location>
        <begin position="123"/>
        <end position="143"/>
    </location>
</feature>
<name>A0A7I8X418_BURXY</name>
<dbReference type="InterPro" id="IPR002486">
    <property type="entry name" value="Col_cuticle_N"/>
</dbReference>
<feature type="compositionally biased region" description="Basic and acidic residues" evidence="2">
    <location>
        <begin position="62"/>
        <end position="82"/>
    </location>
</feature>
<feature type="compositionally biased region" description="Gly residues" evidence="2">
    <location>
        <begin position="393"/>
        <end position="402"/>
    </location>
</feature>
<keyword evidence="3" id="KW-0812">Transmembrane</keyword>
<keyword evidence="6" id="KW-1185">Reference proteome</keyword>
<dbReference type="Pfam" id="PF01484">
    <property type="entry name" value="Col_cuticle_N"/>
    <property type="match status" value="1"/>
</dbReference>
<dbReference type="OrthoDB" id="8939548at2759"/>
<feature type="compositionally biased region" description="Low complexity" evidence="2">
    <location>
        <begin position="450"/>
        <end position="459"/>
    </location>
</feature>
<feature type="compositionally biased region" description="Polar residues" evidence="2">
    <location>
        <begin position="493"/>
        <end position="507"/>
    </location>
</feature>
<feature type="compositionally biased region" description="Low complexity" evidence="2">
    <location>
        <begin position="249"/>
        <end position="262"/>
    </location>
</feature>
<dbReference type="InterPro" id="IPR008160">
    <property type="entry name" value="Collagen"/>
</dbReference>
<keyword evidence="3" id="KW-0472">Membrane</keyword>
<feature type="domain" description="Nematode cuticle collagen N-terminal" evidence="4">
    <location>
        <begin position="176"/>
        <end position="226"/>
    </location>
</feature>
<accession>A0A7I8X418</accession>
<dbReference type="EMBL" id="CAJFDI010000006">
    <property type="protein sequence ID" value="CAD5233591.1"/>
    <property type="molecule type" value="Genomic_DNA"/>
</dbReference>
<dbReference type="EMBL" id="CAJFCV020000006">
    <property type="protein sequence ID" value="CAG9128889.1"/>
    <property type="molecule type" value="Genomic_DNA"/>
</dbReference>
<evidence type="ECO:0000313" key="6">
    <source>
        <dbReference type="Proteomes" id="UP000659654"/>
    </source>
</evidence>
<feature type="region of interest" description="Disordered" evidence="2">
    <location>
        <begin position="248"/>
        <end position="278"/>
    </location>
</feature>
<keyword evidence="3" id="KW-1133">Transmembrane helix</keyword>
<proteinExistence type="predicted"/>
<protein>
    <submittedName>
        <fullName evidence="5">(pine wood nematode) hypothetical protein</fullName>
    </submittedName>
</protein>